<dbReference type="SUPFAM" id="SSF81901">
    <property type="entry name" value="HCP-like"/>
    <property type="match status" value="1"/>
</dbReference>
<keyword evidence="3" id="KW-1185">Reference proteome</keyword>
<organism evidence="2 3">
    <name type="scientific">Shewanella algae</name>
    <dbReference type="NCBI Taxonomy" id="38313"/>
    <lineage>
        <taxon>Bacteria</taxon>
        <taxon>Pseudomonadati</taxon>
        <taxon>Pseudomonadota</taxon>
        <taxon>Gammaproteobacteria</taxon>
        <taxon>Alteromonadales</taxon>
        <taxon>Shewanellaceae</taxon>
        <taxon>Shewanella</taxon>
    </lineage>
</organism>
<dbReference type="Gene3D" id="1.25.40.10">
    <property type="entry name" value="Tetratricopeptide repeat domain"/>
    <property type="match status" value="1"/>
</dbReference>
<sequence>MRYLSNNINKLYCNILKHPMNTLLHLPAAVSLLVIIFTPVYAEDAASLVERAKALQQAGQSQQAKPLYEQAAALGSSEAHFMLSYSYSLPLAEDIAHLSQAARAGHPKAFYYLTDRLLTRGGTENSADPVRLGEVLKQYQSHHPDFNFDYQTTLDACIYAGKPDFNRLNALSAPLEEGYSYRLWQQAENLSKLQDGNNYDRQVLQLICYGAEVPAELDIAVKDRLKLAPGAKQTTEFDLCNAITSGMGMGFCASREEKRLEQQRLAKQEGINQSIKQRLGQAPLKLLEPANSAFELWLQAKTSREEGHGGSGRSAFIIGSQSEQRQNYLARLEMLSKGEQVVSTFPDFAGADKELNQVYRALMKKLRPADDPELYMFEVTKEDLRAVQRLWLKYRDSNARLFAALQESTTEQEWQALLTQERSEQLKTLLEWQ</sequence>
<dbReference type="Pfam" id="PF07007">
    <property type="entry name" value="LprI"/>
    <property type="match status" value="1"/>
</dbReference>
<dbReference type="Proteomes" id="UP000254069">
    <property type="component" value="Unassembled WGS sequence"/>
</dbReference>
<protein>
    <submittedName>
        <fullName evidence="2">Uncharacterized protein conserved in bacteria</fullName>
    </submittedName>
</protein>
<dbReference type="InterPro" id="IPR009739">
    <property type="entry name" value="LprI-like_N"/>
</dbReference>
<dbReference type="Gene3D" id="1.20.1270.180">
    <property type="match status" value="1"/>
</dbReference>
<name>A0A380A951_9GAMM</name>
<dbReference type="EMBL" id="UGYO01000001">
    <property type="protein sequence ID" value="SUI75822.1"/>
    <property type="molecule type" value="Genomic_DNA"/>
</dbReference>
<reference evidence="2 3" key="1">
    <citation type="submission" date="2018-06" db="EMBL/GenBank/DDBJ databases">
        <authorList>
            <consortium name="Pathogen Informatics"/>
            <person name="Doyle S."/>
        </authorList>
    </citation>
    <scope>NUCLEOTIDE SEQUENCE [LARGE SCALE GENOMIC DNA]</scope>
    <source>
        <strain evidence="2 3">NCTC10738</strain>
    </source>
</reference>
<feature type="domain" description="Lysozyme inhibitor LprI-like N-terminal" evidence="1">
    <location>
        <begin position="348"/>
        <end position="426"/>
    </location>
</feature>
<gene>
    <name evidence="2" type="ORF">NCTC10738_02408</name>
</gene>
<dbReference type="AlphaFoldDB" id="A0A380A951"/>
<dbReference type="InterPro" id="IPR011990">
    <property type="entry name" value="TPR-like_helical_dom_sf"/>
</dbReference>
<evidence type="ECO:0000259" key="1">
    <source>
        <dbReference type="Pfam" id="PF07007"/>
    </source>
</evidence>
<evidence type="ECO:0000313" key="2">
    <source>
        <dbReference type="EMBL" id="SUI75822.1"/>
    </source>
</evidence>
<evidence type="ECO:0000313" key="3">
    <source>
        <dbReference type="Proteomes" id="UP000254069"/>
    </source>
</evidence>
<proteinExistence type="predicted"/>
<accession>A0A380A951</accession>